<organism evidence="2">
    <name type="scientific">freshwater metagenome</name>
    <dbReference type="NCBI Taxonomy" id="449393"/>
    <lineage>
        <taxon>unclassified sequences</taxon>
        <taxon>metagenomes</taxon>
        <taxon>ecological metagenomes</taxon>
    </lineage>
</organism>
<protein>
    <submittedName>
        <fullName evidence="2">Unannotated protein</fullName>
    </submittedName>
</protein>
<dbReference type="EMBL" id="CAEZXX010000070">
    <property type="protein sequence ID" value="CAB4710791.1"/>
    <property type="molecule type" value="Genomic_DNA"/>
</dbReference>
<name>A0A6J6QG77_9ZZZZ</name>
<proteinExistence type="predicted"/>
<accession>A0A6J6QG77</accession>
<evidence type="ECO:0000313" key="2">
    <source>
        <dbReference type="EMBL" id="CAB4710791.1"/>
    </source>
</evidence>
<evidence type="ECO:0000256" key="1">
    <source>
        <dbReference type="SAM" id="MobiDB-lite"/>
    </source>
</evidence>
<gene>
    <name evidence="2" type="ORF">UFOPK2602_01144</name>
</gene>
<reference evidence="2" key="1">
    <citation type="submission" date="2020-05" db="EMBL/GenBank/DDBJ databases">
        <authorList>
            <person name="Chiriac C."/>
            <person name="Salcher M."/>
            <person name="Ghai R."/>
            <person name="Kavagutti S V."/>
        </authorList>
    </citation>
    <scope>NUCLEOTIDE SEQUENCE</scope>
</reference>
<dbReference type="AlphaFoldDB" id="A0A6J6QG77"/>
<feature type="region of interest" description="Disordered" evidence="1">
    <location>
        <begin position="1"/>
        <end position="56"/>
    </location>
</feature>
<sequence length="56" mass="5715">MRSIHGPTAATSIAGSGRPIGPGDQALGNSDIFVKRPSKLNGSPRNPAKQARTACT</sequence>